<reference evidence="1 2" key="1">
    <citation type="submission" date="2016-10" db="EMBL/GenBank/DDBJ databases">
        <authorList>
            <person name="de Groot N.N."/>
        </authorList>
    </citation>
    <scope>NUCLEOTIDE SEQUENCE [LARGE SCALE GENOMIC DNA]</scope>
    <source>
        <strain evidence="1 2">DSM 43067</strain>
    </source>
</reference>
<name>A0A1I5YZM0_9ACTN</name>
<proteinExistence type="predicted"/>
<evidence type="ECO:0000313" key="2">
    <source>
        <dbReference type="Proteomes" id="UP000183413"/>
    </source>
</evidence>
<sequence length="144" mass="15517">MDPALAGLAGAVGAALVEAMATDFWGTARTRLARIIGRGAPAAEADLARELEESASRLERQSPPERTALEAEQARWTALLTAFLVEHVEASAELQDFVAQVRRALADTDTVHVVQNITANRNAFIAGRDQHISFPQEPMDADGR</sequence>
<dbReference type="InParanoid" id="A0A1I5YZM0"/>
<keyword evidence="2" id="KW-1185">Reference proteome</keyword>
<organism evidence="1 2">
    <name type="scientific">Actinomadura madurae</name>
    <dbReference type="NCBI Taxonomy" id="1993"/>
    <lineage>
        <taxon>Bacteria</taxon>
        <taxon>Bacillati</taxon>
        <taxon>Actinomycetota</taxon>
        <taxon>Actinomycetes</taxon>
        <taxon>Streptosporangiales</taxon>
        <taxon>Thermomonosporaceae</taxon>
        <taxon>Actinomadura</taxon>
    </lineage>
</organism>
<dbReference type="STRING" id="1993.SAMN04489713_1421"/>
<protein>
    <submittedName>
        <fullName evidence="1">Uncharacterized protein</fullName>
    </submittedName>
</protein>
<evidence type="ECO:0000313" key="1">
    <source>
        <dbReference type="EMBL" id="SFQ49307.1"/>
    </source>
</evidence>
<accession>A0A1I5YZM0</accession>
<dbReference type="RefSeq" id="WP_021594440.1">
    <property type="nucleotide sequence ID" value="NZ_FOVH01000042.1"/>
</dbReference>
<dbReference type="OrthoDB" id="3476325at2"/>
<dbReference type="EMBL" id="FOVH01000042">
    <property type="protein sequence ID" value="SFQ49307.1"/>
    <property type="molecule type" value="Genomic_DNA"/>
</dbReference>
<dbReference type="Proteomes" id="UP000183413">
    <property type="component" value="Unassembled WGS sequence"/>
</dbReference>
<dbReference type="AlphaFoldDB" id="A0A1I5YZM0"/>
<gene>
    <name evidence="1" type="ORF">SAMN04489713_1421</name>
</gene>